<name>A0A7X0SS22_9BACL</name>
<sequence>MNANLGAGSIIIGAILVFSFGIWPESLTFLLVVMGVDYISGVAASLREGKGLSSTAGFWGLGKKGLMLLVVLVAHRVDVLLHVDMAMGAAIYFYIGNELLSVIENYGRLGLPLPDKLRNAVKLLRDRGGDRPPDDDPPSGDRPPS</sequence>
<dbReference type="RefSeq" id="WP_185132690.1">
    <property type="nucleotide sequence ID" value="NZ_JACJVO010000040.1"/>
</dbReference>
<dbReference type="InterPro" id="IPR006480">
    <property type="entry name" value="Phage_holin_4_1"/>
</dbReference>
<comment type="subcellular location">
    <subcellularLocation>
        <location evidence="1">Membrane</location>
        <topology evidence="1">Multi-pass membrane protein</topology>
    </subcellularLocation>
</comment>
<evidence type="ECO:0000256" key="3">
    <source>
        <dbReference type="ARBA" id="ARBA00022989"/>
    </source>
</evidence>
<organism evidence="8 9">
    <name type="scientific">Cohnella zeiphila</name>
    <dbReference type="NCBI Taxonomy" id="2761120"/>
    <lineage>
        <taxon>Bacteria</taxon>
        <taxon>Bacillati</taxon>
        <taxon>Bacillota</taxon>
        <taxon>Bacilli</taxon>
        <taxon>Bacillales</taxon>
        <taxon>Paenibacillaceae</taxon>
        <taxon>Cohnella</taxon>
    </lineage>
</organism>
<dbReference type="AlphaFoldDB" id="A0A7X0SS22"/>
<gene>
    <name evidence="8" type="ORF">H7C18_29385</name>
</gene>
<keyword evidence="2 7" id="KW-0812">Transmembrane</keyword>
<evidence type="ECO:0000256" key="5">
    <source>
        <dbReference type="ARBA" id="ARBA00023600"/>
    </source>
</evidence>
<dbReference type="Pfam" id="PF05105">
    <property type="entry name" value="Phage_holin_4_1"/>
    <property type="match status" value="1"/>
</dbReference>
<dbReference type="NCBIfam" id="TIGR01593">
    <property type="entry name" value="holin_tox_secr"/>
    <property type="match status" value="1"/>
</dbReference>
<keyword evidence="9" id="KW-1185">Reference proteome</keyword>
<comment type="caution">
    <text evidence="8">The sequence shown here is derived from an EMBL/GenBank/DDBJ whole genome shotgun (WGS) entry which is preliminary data.</text>
</comment>
<keyword evidence="4 7" id="KW-0472">Membrane</keyword>
<evidence type="ECO:0000256" key="6">
    <source>
        <dbReference type="SAM" id="MobiDB-lite"/>
    </source>
</evidence>
<evidence type="ECO:0000256" key="7">
    <source>
        <dbReference type="SAM" id="Phobius"/>
    </source>
</evidence>
<dbReference type="EMBL" id="JACJVO010000040">
    <property type="protein sequence ID" value="MBB6735034.1"/>
    <property type="molecule type" value="Genomic_DNA"/>
</dbReference>
<protein>
    <submittedName>
        <fullName evidence="8">Phage holin family protein</fullName>
    </submittedName>
</protein>
<feature type="compositionally biased region" description="Basic and acidic residues" evidence="6">
    <location>
        <begin position="125"/>
        <end position="134"/>
    </location>
</feature>
<reference evidence="8 9" key="1">
    <citation type="submission" date="2020-08" db="EMBL/GenBank/DDBJ databases">
        <title>Cohnella phylogeny.</title>
        <authorList>
            <person name="Dunlap C."/>
        </authorList>
    </citation>
    <scope>NUCLEOTIDE SEQUENCE [LARGE SCALE GENOMIC DNA]</scope>
    <source>
        <strain evidence="8 9">CBP 2801</strain>
    </source>
</reference>
<evidence type="ECO:0000256" key="4">
    <source>
        <dbReference type="ARBA" id="ARBA00023136"/>
    </source>
</evidence>
<keyword evidence="3 7" id="KW-1133">Transmembrane helix</keyword>
<feature type="region of interest" description="Disordered" evidence="6">
    <location>
        <begin position="125"/>
        <end position="145"/>
    </location>
</feature>
<evidence type="ECO:0000256" key="2">
    <source>
        <dbReference type="ARBA" id="ARBA00022692"/>
    </source>
</evidence>
<feature type="transmembrane region" description="Helical" evidence="7">
    <location>
        <begin position="5"/>
        <end position="23"/>
    </location>
</feature>
<evidence type="ECO:0000313" key="8">
    <source>
        <dbReference type="EMBL" id="MBB6735034.1"/>
    </source>
</evidence>
<dbReference type="Proteomes" id="UP000564644">
    <property type="component" value="Unassembled WGS sequence"/>
</dbReference>
<evidence type="ECO:0000256" key="1">
    <source>
        <dbReference type="ARBA" id="ARBA00004141"/>
    </source>
</evidence>
<evidence type="ECO:0000313" key="9">
    <source>
        <dbReference type="Proteomes" id="UP000564644"/>
    </source>
</evidence>
<accession>A0A7X0SS22</accession>
<proteinExistence type="inferred from homology"/>
<comment type="similarity">
    <text evidence="5">Belongs to the bacteriophage holin family. Cp-1 holin subfamily.</text>
</comment>
<dbReference type="GO" id="GO:0016020">
    <property type="term" value="C:membrane"/>
    <property type="evidence" value="ECO:0007669"/>
    <property type="project" value="UniProtKB-SubCell"/>
</dbReference>